<evidence type="ECO:0000313" key="3">
    <source>
        <dbReference type="EMBL" id="MXQ53581.1"/>
    </source>
</evidence>
<dbReference type="SUPFAM" id="SSF55797">
    <property type="entry name" value="PR-1-like"/>
    <property type="match status" value="1"/>
</dbReference>
<evidence type="ECO:0000313" key="4">
    <source>
        <dbReference type="Proteomes" id="UP000430692"/>
    </source>
</evidence>
<dbReference type="Pfam" id="PF00188">
    <property type="entry name" value="CAP"/>
    <property type="match status" value="1"/>
</dbReference>
<reference evidence="3 4" key="1">
    <citation type="submission" date="2019-12" db="EMBL/GenBank/DDBJ databases">
        <title>Whole-genome analyses of novel actinobacteria.</title>
        <authorList>
            <person name="Sahin N."/>
            <person name="Saygin H."/>
        </authorList>
    </citation>
    <scope>NUCLEOTIDE SEQUENCE [LARGE SCALE GENOMIC DNA]</scope>
    <source>
        <strain evidence="3 4">KC615</strain>
    </source>
</reference>
<comment type="caution">
    <text evidence="3">The sequence shown here is derived from an EMBL/GenBank/DDBJ whole genome shotgun (WGS) entry which is preliminary data.</text>
</comment>
<keyword evidence="1" id="KW-0732">Signal</keyword>
<feature type="domain" description="SCP" evidence="2">
    <location>
        <begin position="50"/>
        <end position="161"/>
    </location>
</feature>
<dbReference type="Proteomes" id="UP000430692">
    <property type="component" value="Unassembled WGS sequence"/>
</dbReference>
<sequence>MELKKNFLTLFVFSLAVCLFVSAPSTFAQQTNKVPVQEYTVSKFEQRVFELVNEERKKRNIEPLQLSLEVSKTAREKSEDMRDKDYFDHESPTYGKPCEHMKKKYCGENIAAQWKTPEEVMEAWMKSEGHKKNILRKEYTHIGVGYAEGGGRYGIYWTQQFFSDKY</sequence>
<dbReference type="AlphaFoldDB" id="A0A6I4VT11"/>
<evidence type="ECO:0000259" key="2">
    <source>
        <dbReference type="Pfam" id="PF00188"/>
    </source>
</evidence>
<gene>
    <name evidence="3" type="ORF">GSM42_07535</name>
</gene>
<organism evidence="3 4">
    <name type="scientific">Shimazuella alba</name>
    <dbReference type="NCBI Taxonomy" id="2690964"/>
    <lineage>
        <taxon>Bacteria</taxon>
        <taxon>Bacillati</taxon>
        <taxon>Bacillota</taxon>
        <taxon>Bacilli</taxon>
        <taxon>Bacillales</taxon>
        <taxon>Thermoactinomycetaceae</taxon>
        <taxon>Shimazuella</taxon>
    </lineage>
</organism>
<name>A0A6I4VT11_9BACL</name>
<dbReference type="Gene3D" id="3.40.33.10">
    <property type="entry name" value="CAP"/>
    <property type="match status" value="1"/>
</dbReference>
<evidence type="ECO:0000256" key="1">
    <source>
        <dbReference type="SAM" id="SignalP"/>
    </source>
</evidence>
<accession>A0A6I4VT11</accession>
<proteinExistence type="predicted"/>
<dbReference type="CDD" id="cd05379">
    <property type="entry name" value="CAP_bacterial"/>
    <property type="match status" value="1"/>
</dbReference>
<dbReference type="PANTHER" id="PTHR31157">
    <property type="entry name" value="SCP DOMAIN-CONTAINING PROTEIN"/>
    <property type="match status" value="1"/>
</dbReference>
<feature type="signal peptide" evidence="1">
    <location>
        <begin position="1"/>
        <end position="28"/>
    </location>
</feature>
<keyword evidence="4" id="KW-1185">Reference proteome</keyword>
<dbReference type="EMBL" id="WUUL01000004">
    <property type="protein sequence ID" value="MXQ53581.1"/>
    <property type="molecule type" value="Genomic_DNA"/>
</dbReference>
<dbReference type="InterPro" id="IPR035940">
    <property type="entry name" value="CAP_sf"/>
</dbReference>
<dbReference type="InterPro" id="IPR014044">
    <property type="entry name" value="CAP_dom"/>
</dbReference>
<dbReference type="PANTHER" id="PTHR31157:SF1">
    <property type="entry name" value="SCP DOMAIN-CONTAINING PROTEIN"/>
    <property type="match status" value="1"/>
</dbReference>
<feature type="chain" id="PRO_5026134670" description="SCP domain-containing protein" evidence="1">
    <location>
        <begin position="29"/>
        <end position="166"/>
    </location>
</feature>
<protein>
    <recommendedName>
        <fullName evidence="2">SCP domain-containing protein</fullName>
    </recommendedName>
</protein>